<reference evidence="5" key="2">
    <citation type="submission" date="2025-08" db="UniProtKB">
        <authorList>
            <consortium name="RefSeq"/>
        </authorList>
    </citation>
    <scope>IDENTIFICATION</scope>
</reference>
<dbReference type="InterPro" id="IPR005162">
    <property type="entry name" value="Retrotrans_gag_dom"/>
</dbReference>
<dbReference type="RefSeq" id="XP_015068689.1">
    <property type="nucleotide sequence ID" value="XM_015213203.1"/>
</dbReference>
<dbReference type="PANTHER" id="PTHR32108">
    <property type="entry name" value="DNA-DIRECTED RNA POLYMERASE SUBUNIT ALPHA"/>
    <property type="match status" value="1"/>
</dbReference>
<feature type="compositionally biased region" description="Polar residues" evidence="2">
    <location>
        <begin position="16"/>
        <end position="27"/>
    </location>
</feature>
<evidence type="ECO:0000259" key="3">
    <source>
        <dbReference type="Pfam" id="PF03732"/>
    </source>
</evidence>
<dbReference type="Proteomes" id="UP000694930">
    <property type="component" value="Chromosome 3"/>
</dbReference>
<dbReference type="Pfam" id="PF03732">
    <property type="entry name" value="Retrotrans_gag"/>
    <property type="match status" value="1"/>
</dbReference>
<dbReference type="PANTHER" id="PTHR32108:SF9">
    <property type="entry name" value="REVERSE TRANSCRIPTASE RNASE H-LIKE DOMAIN-CONTAINING PROTEIN"/>
    <property type="match status" value="1"/>
</dbReference>
<sequence length="741" mass="83648">MAPRDGNESDNDEEIQNQMTSQETGTTEEIRELRQQMAEMYEAWMNGQPPPSSIRDYFNTNMSHPIQVSTSDQIYPPGFGPYAYTSNVAGTSMVRPSNTPVISNPLFVSTAPTNSIPQPTMVPKSNSDPPPKVRRDQSYTLEETIKIPSSHPHIHQYSSPVEIERMVKNEEHEEMTKKMKSLEQSIRDMQGLGGHKGISFSDLCMFPHVHLPAGFKTPKFEKYDGHGDPIAHLKRYCNQLRGAEGKEELLMAYFGESLVGIASEWFIDQDITNWHTWDDLARCFVQQFQYNIDIVPDRSSLANMRKRTTENFREYAIRWREQAARVKPPMKESEMIDVFLQAQEPDYFHYLLSAVGKTFAEVIKVGEMVENGIKSGKIVSQAALKATTQVLQNGSGNIGGKKRREDVATIVSAPRTHVLGNSPQHYFPSQAPQYSMSYTPYHVFNAQPIAPPSYPQWRAPTPQNHPPPPQVHQNTARIPFRPRPQYKKGNGVKDEFTPIGESYASLFQKLRTLNVLSPIERKMSNPPPRNLDYSQHCAYCSNAPGHNIERCWYLKRAIQDLIDSNRIIVESPRGPNINQNPLLRHTKINMLEMMKGHEDFASPYKPILRVGTGIQKSANVVDLTKMMPLGAKSVLEKLSPSNTPILTVKGALEDVWASPSKEKSFVPKIPNKPILILQGAHIPPVIIRPVSQLPMTNPKAVPWNYEPTVVTYKGKEIDEEIDEVGGITRSGRCYPNGIKEN</sequence>
<evidence type="ECO:0000313" key="5">
    <source>
        <dbReference type="RefSeq" id="XP_015068689.1"/>
    </source>
</evidence>
<protein>
    <submittedName>
        <fullName evidence="5">Uncharacterized protein LOC107013245</fullName>
    </submittedName>
</protein>
<keyword evidence="1" id="KW-0175">Coiled coil</keyword>
<feature type="region of interest" description="Disordered" evidence="2">
    <location>
        <begin position="113"/>
        <end position="134"/>
    </location>
</feature>
<organism evidence="4 5">
    <name type="scientific">Solanum pennellii</name>
    <name type="common">Tomato</name>
    <name type="synonym">Lycopersicon pennellii</name>
    <dbReference type="NCBI Taxonomy" id="28526"/>
    <lineage>
        <taxon>Eukaryota</taxon>
        <taxon>Viridiplantae</taxon>
        <taxon>Streptophyta</taxon>
        <taxon>Embryophyta</taxon>
        <taxon>Tracheophyta</taxon>
        <taxon>Spermatophyta</taxon>
        <taxon>Magnoliopsida</taxon>
        <taxon>eudicotyledons</taxon>
        <taxon>Gunneridae</taxon>
        <taxon>Pentapetalae</taxon>
        <taxon>asterids</taxon>
        <taxon>lamiids</taxon>
        <taxon>Solanales</taxon>
        <taxon>Solanaceae</taxon>
        <taxon>Solanoideae</taxon>
        <taxon>Solaneae</taxon>
        <taxon>Solanum</taxon>
        <taxon>Solanum subgen. Lycopersicon</taxon>
    </lineage>
</organism>
<dbReference type="GeneID" id="107013245"/>
<proteinExistence type="predicted"/>
<evidence type="ECO:0000256" key="1">
    <source>
        <dbReference type="SAM" id="Coils"/>
    </source>
</evidence>
<accession>A0ABM1GBI9</accession>
<gene>
    <name evidence="5" type="primary">LOC107013245</name>
</gene>
<feature type="compositionally biased region" description="Polar residues" evidence="2">
    <location>
        <begin position="113"/>
        <end position="127"/>
    </location>
</feature>
<evidence type="ECO:0000256" key="2">
    <source>
        <dbReference type="SAM" id="MobiDB-lite"/>
    </source>
</evidence>
<feature type="region of interest" description="Disordered" evidence="2">
    <location>
        <begin position="1"/>
        <end position="29"/>
    </location>
</feature>
<feature type="domain" description="Retrotransposon gag" evidence="3">
    <location>
        <begin position="254"/>
        <end position="341"/>
    </location>
</feature>
<reference evidence="4" key="1">
    <citation type="journal article" date="2014" name="Nat. Genet.">
        <title>The genome of the stress-tolerant wild tomato species Solanum pennellii.</title>
        <authorList>
            <person name="Bolger A."/>
            <person name="Scossa F."/>
            <person name="Bolger M.E."/>
            <person name="Lanz C."/>
            <person name="Maumus F."/>
            <person name="Tohge T."/>
            <person name="Quesneville H."/>
            <person name="Alseekh S."/>
            <person name="Sorensen I."/>
            <person name="Lichtenstein G."/>
            <person name="Fich E.A."/>
            <person name="Conte M."/>
            <person name="Keller H."/>
            <person name="Schneeberger K."/>
            <person name="Schwacke R."/>
            <person name="Ofner I."/>
            <person name="Vrebalov J."/>
            <person name="Xu Y."/>
            <person name="Osorio S."/>
            <person name="Aflitos S.A."/>
            <person name="Schijlen E."/>
            <person name="Jimenez-Gomez J.M."/>
            <person name="Ryngajllo M."/>
            <person name="Kimura S."/>
            <person name="Kumar R."/>
            <person name="Koenig D."/>
            <person name="Headland L.R."/>
            <person name="Maloof J.N."/>
            <person name="Sinha N."/>
            <person name="van Ham R.C."/>
            <person name="Lankhorst R.K."/>
            <person name="Mao L."/>
            <person name="Vogel A."/>
            <person name="Arsova B."/>
            <person name="Panstruga R."/>
            <person name="Fei Z."/>
            <person name="Rose J.K."/>
            <person name="Zamir D."/>
            <person name="Carrari F."/>
            <person name="Giovannoni J.J."/>
            <person name="Weigel D."/>
            <person name="Usadel B."/>
            <person name="Fernie A.R."/>
        </authorList>
    </citation>
    <scope>NUCLEOTIDE SEQUENCE [LARGE SCALE GENOMIC DNA]</scope>
    <source>
        <strain evidence="4">cv. LA0716</strain>
    </source>
</reference>
<evidence type="ECO:0000313" key="4">
    <source>
        <dbReference type="Proteomes" id="UP000694930"/>
    </source>
</evidence>
<feature type="coiled-coil region" evidence="1">
    <location>
        <begin position="165"/>
        <end position="192"/>
    </location>
</feature>
<name>A0ABM1GBI9_SOLPN</name>
<dbReference type="CDD" id="cd00299">
    <property type="entry name" value="GST_C_family"/>
    <property type="match status" value="1"/>
</dbReference>
<keyword evidence="4" id="KW-1185">Reference proteome</keyword>